<feature type="compositionally biased region" description="Acidic residues" evidence="1">
    <location>
        <begin position="231"/>
        <end position="240"/>
    </location>
</feature>
<name>G3AF08_SPAPN</name>
<dbReference type="EMBL" id="GL996499">
    <property type="protein sequence ID" value="EGW34812.1"/>
    <property type="molecule type" value="Genomic_DNA"/>
</dbReference>
<dbReference type="AlphaFoldDB" id="G3AF08"/>
<sequence length="285" mass="33722">MLQIYSTYASPLDDLFYQFERQTLYPRHSPLDVFPRPVNPRFGSYRFCSLQQANTGRTSVQVKQVENDNNHQIHIYNARGYKGFDVEVVKRGREYYLVIESEIDSFERVFRLNKSLVDLNNIELQVNDDDELLITLPYNREVEKERAANASRIAKRKVERRKEQIRQKKQELEQLEKELVEDEQLSRESEEKLEQLNRQDEEQQQQEEEEQQQQQQEDVQEEEHEKSSEAETSETEDIVSDTEVNNIDETTQEEPQVEKSLSRSSSHSPTLEDAEDEEFISVSKP</sequence>
<keyword evidence="3" id="KW-1185">Reference proteome</keyword>
<accession>G3AF08</accession>
<feature type="compositionally biased region" description="Basic and acidic residues" evidence="1">
    <location>
        <begin position="179"/>
        <end position="201"/>
    </location>
</feature>
<dbReference type="OMA" id="ERIKMFR"/>
<feature type="region of interest" description="Disordered" evidence="1">
    <location>
        <begin position="179"/>
        <end position="285"/>
    </location>
</feature>
<dbReference type="Proteomes" id="UP000000709">
    <property type="component" value="Unassembled WGS sequence"/>
</dbReference>
<dbReference type="KEGG" id="spaa:SPAPADRAFT_57891"/>
<evidence type="ECO:0000313" key="3">
    <source>
        <dbReference type="Proteomes" id="UP000000709"/>
    </source>
</evidence>
<dbReference type="eggNOG" id="ENOG502T4I7">
    <property type="taxonomic scope" value="Eukaryota"/>
</dbReference>
<dbReference type="GeneID" id="18872239"/>
<reference evidence="2 3" key="1">
    <citation type="journal article" date="2011" name="Proc. Natl. Acad. Sci. U.S.A.">
        <title>Comparative genomics of xylose-fermenting fungi for enhanced biofuel production.</title>
        <authorList>
            <person name="Wohlbach D.J."/>
            <person name="Kuo A."/>
            <person name="Sato T.K."/>
            <person name="Potts K.M."/>
            <person name="Salamov A.A."/>
            <person name="LaButti K.M."/>
            <person name="Sun H."/>
            <person name="Clum A."/>
            <person name="Pangilinan J.L."/>
            <person name="Lindquist E.A."/>
            <person name="Lucas S."/>
            <person name="Lapidus A."/>
            <person name="Jin M."/>
            <person name="Gunawan C."/>
            <person name="Balan V."/>
            <person name="Dale B.E."/>
            <person name="Jeffries T.W."/>
            <person name="Zinkel R."/>
            <person name="Barry K.W."/>
            <person name="Grigoriev I.V."/>
            <person name="Gasch A.P."/>
        </authorList>
    </citation>
    <scope>NUCLEOTIDE SEQUENCE [LARGE SCALE GENOMIC DNA]</scope>
    <source>
        <strain evidence="3">NRRL Y-27907 / 11-Y1</strain>
    </source>
</reference>
<dbReference type="OrthoDB" id="4020946at2759"/>
<evidence type="ECO:0000313" key="2">
    <source>
        <dbReference type="EMBL" id="EGW34812.1"/>
    </source>
</evidence>
<dbReference type="HOGENOM" id="CLU_977170_0_0_1"/>
<dbReference type="RefSeq" id="XP_007372224.1">
    <property type="nucleotide sequence ID" value="XM_007372162.1"/>
</dbReference>
<dbReference type="InParanoid" id="G3AF08"/>
<evidence type="ECO:0000256" key="1">
    <source>
        <dbReference type="SAM" id="MobiDB-lite"/>
    </source>
</evidence>
<feature type="compositionally biased region" description="Acidic residues" evidence="1">
    <location>
        <begin position="202"/>
        <end position="211"/>
    </location>
</feature>
<organism evidence="3">
    <name type="scientific">Spathaspora passalidarum (strain NRRL Y-27907 / 11-Y1)</name>
    <dbReference type="NCBI Taxonomy" id="619300"/>
    <lineage>
        <taxon>Eukaryota</taxon>
        <taxon>Fungi</taxon>
        <taxon>Dikarya</taxon>
        <taxon>Ascomycota</taxon>
        <taxon>Saccharomycotina</taxon>
        <taxon>Pichiomycetes</taxon>
        <taxon>Debaryomycetaceae</taxon>
        <taxon>Spathaspora</taxon>
    </lineage>
</organism>
<protein>
    <submittedName>
        <fullName evidence="2">Uncharacterized protein</fullName>
    </submittedName>
</protein>
<gene>
    <name evidence="2" type="ORF">SPAPADRAFT_57891</name>
</gene>
<proteinExistence type="predicted"/>